<feature type="region of interest" description="Disordered" evidence="6">
    <location>
        <begin position="287"/>
        <end position="309"/>
    </location>
</feature>
<feature type="transmembrane region" description="Helical" evidence="7">
    <location>
        <begin position="12"/>
        <end position="31"/>
    </location>
</feature>
<dbReference type="RefSeq" id="WP_119865162.1">
    <property type="nucleotide sequence ID" value="NZ_CP016786.1"/>
</dbReference>
<dbReference type="GO" id="GO:0005886">
    <property type="term" value="C:plasma membrane"/>
    <property type="evidence" value="ECO:0007669"/>
    <property type="project" value="UniProtKB-SubCell"/>
</dbReference>
<keyword evidence="9" id="KW-1185">Reference proteome</keyword>
<dbReference type="AlphaFoldDB" id="A0A343JBW4"/>
<dbReference type="EMBL" id="CP016786">
    <property type="protein sequence ID" value="ASW43022.1"/>
    <property type="molecule type" value="Genomic_DNA"/>
</dbReference>
<proteinExistence type="predicted"/>
<evidence type="ECO:0000256" key="2">
    <source>
        <dbReference type="ARBA" id="ARBA00022475"/>
    </source>
</evidence>
<evidence type="ECO:0000313" key="9">
    <source>
        <dbReference type="Proteomes" id="UP000264883"/>
    </source>
</evidence>
<evidence type="ECO:0000256" key="6">
    <source>
        <dbReference type="SAM" id="MobiDB-lite"/>
    </source>
</evidence>
<gene>
    <name evidence="8" type="ORF">BEN51_05895</name>
</gene>
<name>A0A343JBW4_9CLOT</name>
<evidence type="ECO:0000256" key="4">
    <source>
        <dbReference type="ARBA" id="ARBA00022989"/>
    </source>
</evidence>
<evidence type="ECO:0000256" key="1">
    <source>
        <dbReference type="ARBA" id="ARBA00004651"/>
    </source>
</evidence>
<evidence type="ECO:0000313" key="8">
    <source>
        <dbReference type="EMBL" id="ASW43022.1"/>
    </source>
</evidence>
<dbReference type="OrthoDB" id="9778389at2"/>
<keyword evidence="2" id="KW-1003">Cell membrane</keyword>
<feature type="transmembrane region" description="Helical" evidence="7">
    <location>
        <begin position="254"/>
        <end position="274"/>
    </location>
</feature>
<feature type="transmembrane region" description="Helical" evidence="7">
    <location>
        <begin position="230"/>
        <end position="248"/>
    </location>
</feature>
<dbReference type="Proteomes" id="UP000264883">
    <property type="component" value="Chromosome"/>
</dbReference>
<evidence type="ECO:0000256" key="5">
    <source>
        <dbReference type="ARBA" id="ARBA00023136"/>
    </source>
</evidence>
<keyword evidence="4 7" id="KW-1133">Transmembrane helix</keyword>
<dbReference type="InterPro" id="IPR001851">
    <property type="entry name" value="ABC_transp_permease"/>
</dbReference>
<evidence type="ECO:0000256" key="3">
    <source>
        <dbReference type="ARBA" id="ARBA00022692"/>
    </source>
</evidence>
<comment type="subcellular location">
    <subcellularLocation>
        <location evidence="1">Cell membrane</location>
        <topology evidence="1">Multi-pass membrane protein</topology>
    </subcellularLocation>
</comment>
<dbReference type="Pfam" id="PF02653">
    <property type="entry name" value="BPD_transp_2"/>
    <property type="match status" value="1"/>
</dbReference>
<dbReference type="PANTHER" id="PTHR32196:SF69">
    <property type="entry name" value="BRANCHED-CHAIN AMINO ACID TRANSPORT SYSTEM, PERMEASE PROTEIN"/>
    <property type="match status" value="1"/>
</dbReference>
<feature type="transmembrane region" description="Helical" evidence="7">
    <location>
        <begin position="124"/>
        <end position="142"/>
    </location>
</feature>
<dbReference type="GO" id="GO:0022857">
    <property type="term" value="F:transmembrane transporter activity"/>
    <property type="evidence" value="ECO:0007669"/>
    <property type="project" value="InterPro"/>
</dbReference>
<evidence type="ECO:0000256" key="7">
    <source>
        <dbReference type="SAM" id="Phobius"/>
    </source>
</evidence>
<feature type="transmembrane region" description="Helical" evidence="7">
    <location>
        <begin position="172"/>
        <end position="192"/>
    </location>
</feature>
<organism evidence="8 9">
    <name type="scientific">Clostridium isatidis</name>
    <dbReference type="NCBI Taxonomy" id="182773"/>
    <lineage>
        <taxon>Bacteria</taxon>
        <taxon>Bacillati</taxon>
        <taxon>Bacillota</taxon>
        <taxon>Clostridia</taxon>
        <taxon>Eubacteriales</taxon>
        <taxon>Clostridiaceae</taxon>
        <taxon>Clostridium</taxon>
    </lineage>
</organism>
<feature type="transmembrane region" description="Helical" evidence="7">
    <location>
        <begin position="198"/>
        <end position="218"/>
    </location>
</feature>
<dbReference type="PANTHER" id="PTHR32196">
    <property type="entry name" value="ABC TRANSPORTER PERMEASE PROTEIN YPHD-RELATED-RELATED"/>
    <property type="match status" value="1"/>
</dbReference>
<protein>
    <submittedName>
        <fullName evidence="8">ABC transporter</fullName>
    </submittedName>
</protein>
<reference evidence="8 9" key="1">
    <citation type="submission" date="2016-08" db="EMBL/GenBank/DDBJ databases">
        <title>Complete Genome Sequence Of The Indigo Reducing Clostridium isatidis DSM15098.</title>
        <authorList>
            <person name="Little G.T."/>
            <person name="Minton N.P."/>
        </authorList>
    </citation>
    <scope>NUCLEOTIDE SEQUENCE [LARGE SCALE GENOMIC DNA]</scope>
    <source>
        <strain evidence="8 9">DSM 15098</strain>
    </source>
</reference>
<keyword evidence="5 7" id="KW-0472">Membrane</keyword>
<feature type="transmembrane region" description="Helical" evidence="7">
    <location>
        <begin position="86"/>
        <end position="104"/>
    </location>
</feature>
<accession>A0A343JBW4</accession>
<keyword evidence="3 7" id="KW-0812">Transmembrane</keyword>
<dbReference type="CDD" id="cd06574">
    <property type="entry name" value="TM_PBP1_branched-chain-AA_like"/>
    <property type="match status" value="1"/>
</dbReference>
<sequence>MDIIINVLEQGLLFGIVAMGVYITFKILNIADMSTDGTYPLGGAICAALLVKGVNPWIAVAVATIGGALAGLISALLNVKLKISSLMSGILVMTGLYSINLMIMGKSNVPLFNTKIIFDNNYKVYIIFAIAIVLKLLLDLFLKTKLGKLLIALGDNEQVITTLGVNKDIIKIIGLMISNGLIAMAGALTAQYQGFSDVTMGTGILVMALAGVIIGTSAFRKLTLLKTTTLVIIGSIIYKLAIALALKFNLDPNYLKLMTAIIVVIALSFNSNIISIKKNKRAMKVTKSNSSNGISKEGGDINAKNSSIA</sequence>
<dbReference type="KEGG" id="cia:BEN51_05895"/>
<feature type="transmembrane region" description="Helical" evidence="7">
    <location>
        <begin position="57"/>
        <end position="79"/>
    </location>
</feature>